<accession>A0A8E0S6Z7</accession>
<feature type="transmembrane region" description="Helical" evidence="10">
    <location>
        <begin position="215"/>
        <end position="236"/>
    </location>
</feature>
<keyword evidence="5" id="KW-0297">G-protein coupled receptor</keyword>
<feature type="region of interest" description="Disordered" evidence="9">
    <location>
        <begin position="379"/>
        <end position="398"/>
    </location>
</feature>
<dbReference type="PROSITE" id="PS50262">
    <property type="entry name" value="G_PROTEIN_RECEP_F1_2"/>
    <property type="match status" value="1"/>
</dbReference>
<dbReference type="Proteomes" id="UP000728185">
    <property type="component" value="Unassembled WGS sequence"/>
</dbReference>
<evidence type="ECO:0000259" key="11">
    <source>
        <dbReference type="PROSITE" id="PS50262"/>
    </source>
</evidence>
<evidence type="ECO:0000256" key="8">
    <source>
        <dbReference type="ARBA" id="ARBA00023224"/>
    </source>
</evidence>
<keyword evidence="6 10" id="KW-0472">Membrane</keyword>
<dbReference type="GO" id="GO:0007218">
    <property type="term" value="P:neuropeptide signaling pathway"/>
    <property type="evidence" value="ECO:0007669"/>
    <property type="project" value="TreeGrafter"/>
</dbReference>
<sequence length="398" mass="44652">MSNASWYPRNHTATDKECFELQIMNYLVATLGFLTILGGSAGSGLTWVYLFVFRKPSRIAAMMHTEATTSGSSVASIQPNQRSLRASTQLMMAALAMVDFCGQMISCLRYTILCLTQYDIRLLYSESFCRLQLFGEYCCQDGSAWFMCAVTAERFWLMLRPTSGYSRNKNQLMPSVIALAASSLITIGKNAILFAPSEDVCSQGYNHKAFFFADLVYKCLLPFLIIMVTSAGNLLLMHRQLMKMYANHMRIGKGFSIVTMTRKQRADLPPSTAAFWEVIFACRVTIISGAVFLAGALPINLFKLVDSEFQNVLTARSICTMKDAIYNLINILYWTCVGLRFYLYVFSSPRIRNDMRLIVKIILVRAKCMRQSSLDTSEVTSDATHTQIGGSTQTDEAK</sequence>
<protein>
    <recommendedName>
        <fullName evidence="11">G-protein coupled receptors family 1 profile domain-containing protein</fullName>
    </recommendedName>
</protein>
<feature type="transmembrane region" description="Helical" evidence="10">
    <location>
        <begin position="26"/>
        <end position="53"/>
    </location>
</feature>
<comment type="caution">
    <text evidence="12">The sequence shown here is derived from an EMBL/GenBank/DDBJ whole genome shotgun (WGS) entry which is preliminary data.</text>
</comment>
<dbReference type="AlphaFoldDB" id="A0A8E0S6Z7"/>
<evidence type="ECO:0000256" key="7">
    <source>
        <dbReference type="ARBA" id="ARBA00023170"/>
    </source>
</evidence>
<dbReference type="InterPro" id="IPR000276">
    <property type="entry name" value="GPCR_Rhodpsn"/>
</dbReference>
<feature type="transmembrane region" description="Helical" evidence="10">
    <location>
        <begin position="176"/>
        <end position="195"/>
    </location>
</feature>
<dbReference type="SUPFAM" id="SSF81321">
    <property type="entry name" value="Family A G protein-coupled receptor-like"/>
    <property type="match status" value="1"/>
</dbReference>
<keyword evidence="2" id="KW-1003">Cell membrane</keyword>
<evidence type="ECO:0000256" key="10">
    <source>
        <dbReference type="SAM" id="Phobius"/>
    </source>
</evidence>
<feature type="transmembrane region" description="Helical" evidence="10">
    <location>
        <begin position="324"/>
        <end position="346"/>
    </location>
</feature>
<proteinExistence type="predicted"/>
<evidence type="ECO:0000256" key="2">
    <source>
        <dbReference type="ARBA" id="ARBA00022475"/>
    </source>
</evidence>
<keyword evidence="4 10" id="KW-1133">Transmembrane helix</keyword>
<gene>
    <name evidence="12" type="ORF">FBUS_04563</name>
</gene>
<dbReference type="OrthoDB" id="6245547at2759"/>
<keyword evidence="7" id="KW-0675">Receptor</keyword>
<dbReference type="Gene3D" id="1.20.1070.10">
    <property type="entry name" value="Rhodopsin 7-helix transmembrane proteins"/>
    <property type="match status" value="1"/>
</dbReference>
<dbReference type="GO" id="GO:0008528">
    <property type="term" value="F:G protein-coupled peptide receptor activity"/>
    <property type="evidence" value="ECO:0007669"/>
    <property type="project" value="TreeGrafter"/>
</dbReference>
<evidence type="ECO:0000256" key="1">
    <source>
        <dbReference type="ARBA" id="ARBA00004651"/>
    </source>
</evidence>
<keyword evidence="8" id="KW-0807">Transducer</keyword>
<dbReference type="InterPro" id="IPR017452">
    <property type="entry name" value="GPCR_Rhodpsn_7TM"/>
</dbReference>
<evidence type="ECO:0000313" key="12">
    <source>
        <dbReference type="EMBL" id="KAA0198609.1"/>
    </source>
</evidence>
<evidence type="ECO:0000256" key="5">
    <source>
        <dbReference type="ARBA" id="ARBA00023040"/>
    </source>
</evidence>
<keyword evidence="13" id="KW-1185">Reference proteome</keyword>
<evidence type="ECO:0000256" key="4">
    <source>
        <dbReference type="ARBA" id="ARBA00022989"/>
    </source>
</evidence>
<evidence type="ECO:0000256" key="6">
    <source>
        <dbReference type="ARBA" id="ARBA00023136"/>
    </source>
</evidence>
<dbReference type="CDD" id="cd00637">
    <property type="entry name" value="7tm_classA_rhodopsin-like"/>
    <property type="match status" value="1"/>
</dbReference>
<dbReference type="PANTHER" id="PTHR24230">
    <property type="entry name" value="G-PROTEIN COUPLED RECEPTOR"/>
    <property type="match status" value="1"/>
</dbReference>
<dbReference type="EMBL" id="LUCM01001611">
    <property type="protein sequence ID" value="KAA0198609.1"/>
    <property type="molecule type" value="Genomic_DNA"/>
</dbReference>
<dbReference type="GO" id="GO:0005886">
    <property type="term" value="C:plasma membrane"/>
    <property type="evidence" value="ECO:0007669"/>
    <property type="project" value="UniProtKB-SubCell"/>
</dbReference>
<keyword evidence="3 10" id="KW-0812">Transmembrane</keyword>
<reference evidence="12" key="1">
    <citation type="submission" date="2019-05" db="EMBL/GenBank/DDBJ databases">
        <title>Annotation for the trematode Fasciolopsis buski.</title>
        <authorList>
            <person name="Choi Y.-J."/>
        </authorList>
    </citation>
    <scope>NUCLEOTIDE SEQUENCE</scope>
    <source>
        <strain evidence="12">HT</strain>
        <tissue evidence="12">Whole worm</tissue>
    </source>
</reference>
<feature type="domain" description="G-protein coupled receptors family 1 profile" evidence="11">
    <location>
        <begin position="70"/>
        <end position="344"/>
    </location>
</feature>
<feature type="transmembrane region" description="Helical" evidence="10">
    <location>
        <begin position="273"/>
        <end position="297"/>
    </location>
</feature>
<evidence type="ECO:0000256" key="9">
    <source>
        <dbReference type="SAM" id="MobiDB-lite"/>
    </source>
</evidence>
<evidence type="ECO:0000256" key="3">
    <source>
        <dbReference type="ARBA" id="ARBA00022692"/>
    </source>
</evidence>
<name>A0A8E0S6Z7_9TREM</name>
<organism evidence="12 13">
    <name type="scientific">Fasciolopsis buskii</name>
    <dbReference type="NCBI Taxonomy" id="27845"/>
    <lineage>
        <taxon>Eukaryota</taxon>
        <taxon>Metazoa</taxon>
        <taxon>Spiralia</taxon>
        <taxon>Lophotrochozoa</taxon>
        <taxon>Platyhelminthes</taxon>
        <taxon>Trematoda</taxon>
        <taxon>Digenea</taxon>
        <taxon>Plagiorchiida</taxon>
        <taxon>Echinostomata</taxon>
        <taxon>Echinostomatoidea</taxon>
        <taxon>Fasciolidae</taxon>
        <taxon>Fasciolopsis</taxon>
    </lineage>
</organism>
<comment type="subcellular location">
    <subcellularLocation>
        <location evidence="1">Cell membrane</location>
        <topology evidence="1">Multi-pass membrane protein</topology>
    </subcellularLocation>
</comment>
<dbReference type="PROSITE" id="PS00237">
    <property type="entry name" value="G_PROTEIN_RECEP_F1_1"/>
    <property type="match status" value="1"/>
</dbReference>
<dbReference type="PANTHER" id="PTHR24230:SF76">
    <property type="entry name" value="G-PROTEIN COUPLED RECEPTORS FAMILY 1 PROFILE DOMAIN-CONTAINING PROTEIN"/>
    <property type="match status" value="1"/>
</dbReference>
<evidence type="ECO:0000313" key="13">
    <source>
        <dbReference type="Proteomes" id="UP000728185"/>
    </source>
</evidence>